<evidence type="ECO:0000256" key="2">
    <source>
        <dbReference type="SAM" id="SignalP"/>
    </source>
</evidence>
<feature type="signal peptide" evidence="2">
    <location>
        <begin position="1"/>
        <end position="22"/>
    </location>
</feature>
<feature type="region of interest" description="Disordered" evidence="1">
    <location>
        <begin position="356"/>
        <end position="387"/>
    </location>
</feature>
<name>A0ABR0PVM8_GOSAR</name>
<evidence type="ECO:0000313" key="4">
    <source>
        <dbReference type="Proteomes" id="UP001358586"/>
    </source>
</evidence>
<feature type="chain" id="PRO_5047285045" evidence="2">
    <location>
        <begin position="23"/>
        <end position="476"/>
    </location>
</feature>
<evidence type="ECO:0000256" key="1">
    <source>
        <dbReference type="SAM" id="MobiDB-lite"/>
    </source>
</evidence>
<organism evidence="3 4">
    <name type="scientific">Gossypium arboreum</name>
    <name type="common">Tree cotton</name>
    <name type="synonym">Gossypium nanking</name>
    <dbReference type="NCBI Taxonomy" id="29729"/>
    <lineage>
        <taxon>Eukaryota</taxon>
        <taxon>Viridiplantae</taxon>
        <taxon>Streptophyta</taxon>
        <taxon>Embryophyta</taxon>
        <taxon>Tracheophyta</taxon>
        <taxon>Spermatophyta</taxon>
        <taxon>Magnoliopsida</taxon>
        <taxon>eudicotyledons</taxon>
        <taxon>Gunneridae</taxon>
        <taxon>Pentapetalae</taxon>
        <taxon>rosids</taxon>
        <taxon>malvids</taxon>
        <taxon>Malvales</taxon>
        <taxon>Malvaceae</taxon>
        <taxon>Malvoideae</taxon>
        <taxon>Gossypium</taxon>
    </lineage>
</organism>
<sequence>MNCLTAFFFLLFLPLLSIDAQARLMPGMPLNDESIILNMGGRISSLPPPSSTISSPRPLMELRRSSSSSIFEMMFDVIGWITGGAPDPKAAETIEQQQVNHKSDQNDETAEPCDVSMIPSSNLILPPTLPAPRAMLLSPIPACPPIQSLVHPSPIMPSPTTPHATPLPETIEEQQVNRKSDQNDETAKPCDKIMIPSLNLILPPTLPAPRAMLLSPIPACPPIQSLVHPSPIMPSPTTPHATPLPEIIEQQQVNRKTPEAMMLSPIPACPPIQSLLHPSPIMPSPTTLHATPLLETIEQQQVNRKSDQNDETAKPCDKIMIPSSNLILPPTLPAPRAMLLSPIPACPPIQSLAHPSPIMPSPTSPHATPLPENLFSPPKSAVPPNQNSVHPPPPIMPLPENKDQMIDGIRSTTSFGNSVISMITHPQMTIFKFLDFITHLHFQTGASSGVQFSINFLFHSLMNIESFFVISVFFLL</sequence>
<feature type="region of interest" description="Disordered" evidence="1">
    <location>
        <begin position="94"/>
        <end position="114"/>
    </location>
</feature>
<comment type="caution">
    <text evidence="3">The sequence shown here is derived from an EMBL/GenBank/DDBJ whole genome shotgun (WGS) entry which is preliminary data.</text>
</comment>
<protein>
    <submittedName>
        <fullName evidence="3">Uncharacterized protein</fullName>
    </submittedName>
</protein>
<evidence type="ECO:0000313" key="3">
    <source>
        <dbReference type="EMBL" id="KAK5830884.1"/>
    </source>
</evidence>
<keyword evidence="2" id="KW-0732">Signal</keyword>
<reference evidence="3 4" key="1">
    <citation type="submission" date="2023-03" db="EMBL/GenBank/DDBJ databases">
        <title>WGS of Gossypium arboreum.</title>
        <authorList>
            <person name="Yu D."/>
        </authorList>
    </citation>
    <scope>NUCLEOTIDE SEQUENCE [LARGE SCALE GENOMIC DNA]</scope>
    <source>
        <tissue evidence="3">Leaf</tissue>
    </source>
</reference>
<proteinExistence type="predicted"/>
<accession>A0ABR0PVM8</accession>
<gene>
    <name evidence="3" type="ORF">PVK06_014679</name>
</gene>
<keyword evidence="4" id="KW-1185">Reference proteome</keyword>
<dbReference type="Proteomes" id="UP001358586">
    <property type="component" value="Chromosome 5"/>
</dbReference>
<dbReference type="EMBL" id="JARKNE010000005">
    <property type="protein sequence ID" value="KAK5830884.1"/>
    <property type="molecule type" value="Genomic_DNA"/>
</dbReference>